<protein>
    <recommendedName>
        <fullName evidence="2">LiaF transmembrane domain-containing protein</fullName>
    </recommendedName>
</protein>
<dbReference type="Proteomes" id="UP001596250">
    <property type="component" value="Unassembled WGS sequence"/>
</dbReference>
<evidence type="ECO:0000256" key="1">
    <source>
        <dbReference type="SAM" id="Phobius"/>
    </source>
</evidence>
<name>A0ABW1IJ98_9BACL</name>
<evidence type="ECO:0000313" key="3">
    <source>
        <dbReference type="EMBL" id="MFC5985112.1"/>
    </source>
</evidence>
<accession>A0ABW1IJ98</accession>
<dbReference type="RefSeq" id="WP_379891635.1">
    <property type="nucleotide sequence ID" value="NZ_CBCSCT010000074.1"/>
</dbReference>
<gene>
    <name evidence="3" type="ORF">ACFPXP_01305</name>
</gene>
<proteinExistence type="predicted"/>
<keyword evidence="1" id="KW-0472">Membrane</keyword>
<dbReference type="InterPro" id="IPR054331">
    <property type="entry name" value="LiaF_TM"/>
</dbReference>
<feature type="transmembrane region" description="Helical" evidence="1">
    <location>
        <begin position="56"/>
        <end position="89"/>
    </location>
</feature>
<dbReference type="EMBL" id="JBHSQV010000007">
    <property type="protein sequence ID" value="MFC5985112.1"/>
    <property type="molecule type" value="Genomic_DNA"/>
</dbReference>
<keyword evidence="1" id="KW-0812">Transmembrane</keyword>
<dbReference type="Pfam" id="PF22570">
    <property type="entry name" value="LiaF-TM"/>
    <property type="match status" value="1"/>
</dbReference>
<feature type="transmembrane region" description="Helical" evidence="1">
    <location>
        <begin position="7"/>
        <end position="26"/>
    </location>
</feature>
<reference evidence="4" key="1">
    <citation type="journal article" date="2019" name="Int. J. Syst. Evol. Microbiol.">
        <title>The Global Catalogue of Microorganisms (GCM) 10K type strain sequencing project: providing services to taxonomists for standard genome sequencing and annotation.</title>
        <authorList>
            <consortium name="The Broad Institute Genomics Platform"/>
            <consortium name="The Broad Institute Genome Sequencing Center for Infectious Disease"/>
            <person name="Wu L."/>
            <person name="Ma J."/>
        </authorList>
    </citation>
    <scope>NUCLEOTIDE SEQUENCE [LARGE SCALE GENOMIC DNA]</scope>
    <source>
        <strain evidence="4">CCM 8749</strain>
    </source>
</reference>
<keyword evidence="1" id="KW-1133">Transmembrane helix</keyword>
<feature type="domain" description="LiaF transmembrane" evidence="2">
    <location>
        <begin position="8"/>
        <end position="96"/>
    </location>
</feature>
<feature type="transmembrane region" description="Helical" evidence="1">
    <location>
        <begin position="32"/>
        <end position="49"/>
    </location>
</feature>
<keyword evidence="4" id="KW-1185">Reference proteome</keyword>
<organism evidence="3 4">
    <name type="scientific">Marinicrinis lubricantis</name>
    <dbReference type="NCBI Taxonomy" id="2086470"/>
    <lineage>
        <taxon>Bacteria</taxon>
        <taxon>Bacillati</taxon>
        <taxon>Bacillota</taxon>
        <taxon>Bacilli</taxon>
        <taxon>Bacillales</taxon>
        <taxon>Paenibacillaceae</taxon>
    </lineage>
</organism>
<sequence>MKFTKNTFGALLLIAFGVLIIIGQFGWLMGNILGWIIPIALIALGYYGVKRGRGFIGWVLMIVGIMILMSKLSGVIGWIIAIGMILYGINMLKAKSAA</sequence>
<evidence type="ECO:0000313" key="4">
    <source>
        <dbReference type="Proteomes" id="UP001596250"/>
    </source>
</evidence>
<comment type="caution">
    <text evidence="3">The sequence shown here is derived from an EMBL/GenBank/DDBJ whole genome shotgun (WGS) entry which is preliminary data.</text>
</comment>
<evidence type="ECO:0000259" key="2">
    <source>
        <dbReference type="Pfam" id="PF22570"/>
    </source>
</evidence>